<dbReference type="AlphaFoldDB" id="A0A8S1PTA6"/>
<keyword evidence="2" id="KW-0732">Signal</keyword>
<evidence type="ECO:0000313" key="4">
    <source>
        <dbReference type="Proteomes" id="UP000688137"/>
    </source>
</evidence>
<feature type="coiled-coil region" evidence="1">
    <location>
        <begin position="80"/>
        <end position="107"/>
    </location>
</feature>
<evidence type="ECO:0000313" key="3">
    <source>
        <dbReference type="EMBL" id="CAD8106316.1"/>
    </source>
</evidence>
<feature type="chain" id="PRO_5035727400" evidence="2">
    <location>
        <begin position="19"/>
        <end position="340"/>
    </location>
</feature>
<name>A0A8S1PTA6_PARPR</name>
<accession>A0A8S1PTA6</accession>
<dbReference type="OMA" id="ILMEDHE"/>
<keyword evidence="1" id="KW-0175">Coiled coil</keyword>
<keyword evidence="4" id="KW-1185">Reference proteome</keyword>
<feature type="signal peptide" evidence="2">
    <location>
        <begin position="1"/>
        <end position="18"/>
    </location>
</feature>
<reference evidence="3" key="1">
    <citation type="submission" date="2021-01" db="EMBL/GenBank/DDBJ databases">
        <authorList>
            <consortium name="Genoscope - CEA"/>
            <person name="William W."/>
        </authorList>
    </citation>
    <scope>NUCLEOTIDE SEQUENCE</scope>
</reference>
<dbReference type="Proteomes" id="UP000688137">
    <property type="component" value="Unassembled WGS sequence"/>
</dbReference>
<evidence type="ECO:0000256" key="2">
    <source>
        <dbReference type="SAM" id="SignalP"/>
    </source>
</evidence>
<dbReference type="EMBL" id="CAJJDM010000133">
    <property type="protein sequence ID" value="CAD8106316.1"/>
    <property type="molecule type" value="Genomic_DNA"/>
</dbReference>
<protein>
    <submittedName>
        <fullName evidence="3">Uncharacterized protein</fullName>
    </submittedName>
</protein>
<comment type="caution">
    <text evidence="3">The sequence shown here is derived from an EMBL/GenBank/DDBJ whole genome shotgun (WGS) entry which is preliminary data.</text>
</comment>
<feature type="coiled-coil region" evidence="1">
    <location>
        <begin position="288"/>
        <end position="326"/>
    </location>
</feature>
<evidence type="ECO:0000256" key="1">
    <source>
        <dbReference type="SAM" id="Coils"/>
    </source>
</evidence>
<proteinExistence type="predicted"/>
<sequence length="340" mass="39909">MLIFFLAITINCLQTSLTTKLTQLGVSNMGRSIILLSQLDQTNTNELMQALNQIKNNILDKIESETKSYTIYTNRQQSDIEYYEHRINDLQVELATLQVEIRRLDRSITFQETDIISKKQEVQNMINSKQSLIDWQNKEDQIYTNQQNSYNKALSSIDTAIDLLEKGKQSNFIEEHSDTFSVVGEELQNNLEPQYQQIALTFSQISYEKFADHDLIRRSTRLLQKLRASISDQKIKLLNTQNSEKSQNDIAIRLHENKIQQVNNDLIKILMEDHEAMLQQYKLKRSLIDQIQQSIQNSQQLIIQLNNEIQLRQKNYKQLISEYQQEIQIINDCVQQIQNH</sequence>
<organism evidence="3 4">
    <name type="scientific">Paramecium primaurelia</name>
    <dbReference type="NCBI Taxonomy" id="5886"/>
    <lineage>
        <taxon>Eukaryota</taxon>
        <taxon>Sar</taxon>
        <taxon>Alveolata</taxon>
        <taxon>Ciliophora</taxon>
        <taxon>Intramacronucleata</taxon>
        <taxon>Oligohymenophorea</taxon>
        <taxon>Peniculida</taxon>
        <taxon>Parameciidae</taxon>
        <taxon>Paramecium</taxon>
    </lineage>
</organism>
<gene>
    <name evidence="3" type="ORF">PPRIM_AZ9-3.1.T1300060</name>
</gene>